<evidence type="ECO:0000313" key="3">
    <source>
        <dbReference type="Proteomes" id="UP001549363"/>
    </source>
</evidence>
<sequence>MKLAIDLLQESKKTKLFDLETIHSETDKCNNQLTKLNKKKEKLENEISEIDKAISKLEGNE</sequence>
<dbReference type="RefSeq" id="WP_107925165.1">
    <property type="nucleotide sequence ID" value="NZ_JBEPSB010000019.1"/>
</dbReference>
<feature type="coiled-coil region" evidence="1">
    <location>
        <begin position="26"/>
        <end position="60"/>
    </location>
</feature>
<comment type="caution">
    <text evidence="2">The sequence shown here is derived from an EMBL/GenBank/DDBJ whole genome shotgun (WGS) entry which is preliminary data.</text>
</comment>
<proteinExistence type="predicted"/>
<name>A0ABV2PNG0_9BACI</name>
<accession>A0ABV2PNG0</accession>
<dbReference type="EMBL" id="JBEPSB010000019">
    <property type="protein sequence ID" value="MET4562344.1"/>
    <property type="molecule type" value="Genomic_DNA"/>
</dbReference>
<gene>
    <name evidence="2" type="ORF">ABIA69_003534</name>
</gene>
<reference evidence="2 3" key="1">
    <citation type="submission" date="2024-06" db="EMBL/GenBank/DDBJ databases">
        <title>Sorghum-associated microbial communities from plants grown in Nebraska, USA.</title>
        <authorList>
            <person name="Schachtman D."/>
        </authorList>
    </citation>
    <scope>NUCLEOTIDE SEQUENCE [LARGE SCALE GENOMIC DNA]</scope>
    <source>
        <strain evidence="2 3">736</strain>
    </source>
</reference>
<evidence type="ECO:0000256" key="1">
    <source>
        <dbReference type="SAM" id="Coils"/>
    </source>
</evidence>
<evidence type="ECO:0000313" key="2">
    <source>
        <dbReference type="EMBL" id="MET4562344.1"/>
    </source>
</evidence>
<organism evidence="2 3">
    <name type="scientific">Lysinibacillus parviboronicapiens</name>
    <dbReference type="NCBI Taxonomy" id="436516"/>
    <lineage>
        <taxon>Bacteria</taxon>
        <taxon>Bacillati</taxon>
        <taxon>Bacillota</taxon>
        <taxon>Bacilli</taxon>
        <taxon>Bacillales</taxon>
        <taxon>Bacillaceae</taxon>
        <taxon>Lysinibacillus</taxon>
    </lineage>
</organism>
<keyword evidence="1" id="KW-0175">Coiled coil</keyword>
<keyword evidence="3" id="KW-1185">Reference proteome</keyword>
<protein>
    <submittedName>
        <fullName evidence="2">Nucleic acid-binding Zn-ribbon protein</fullName>
    </submittedName>
</protein>
<dbReference type="Proteomes" id="UP001549363">
    <property type="component" value="Unassembled WGS sequence"/>
</dbReference>